<name>A0A2K8Z9W3_9BACT</name>
<reference evidence="1 2" key="1">
    <citation type="submission" date="2017-11" db="EMBL/GenBank/DDBJ databases">
        <title>Taxonomic description and genome sequences of Spirosoma HA7 sp. nov., isolated from pollen microhabitat of Corylus avellana.</title>
        <authorList>
            <person name="Ambika Manirajan B."/>
            <person name="Suarez C."/>
            <person name="Ratering S."/>
            <person name="Geissler-Plaum R."/>
            <person name="Cardinale M."/>
            <person name="Sylvia S."/>
        </authorList>
    </citation>
    <scope>NUCLEOTIDE SEQUENCE [LARGE SCALE GENOMIC DNA]</scope>
    <source>
        <strain evidence="1 2">HA7</strain>
    </source>
</reference>
<dbReference type="RefSeq" id="WP_100993184.1">
    <property type="nucleotide sequence ID" value="NZ_CP025096.1"/>
</dbReference>
<accession>A0A2K8Z9W3</accession>
<dbReference type="Proteomes" id="UP000232883">
    <property type="component" value="Chromosome"/>
</dbReference>
<dbReference type="AlphaFoldDB" id="A0A2K8Z9W3"/>
<organism evidence="1 2">
    <name type="scientific">Spirosoma pollinicola</name>
    <dbReference type="NCBI Taxonomy" id="2057025"/>
    <lineage>
        <taxon>Bacteria</taxon>
        <taxon>Pseudomonadati</taxon>
        <taxon>Bacteroidota</taxon>
        <taxon>Cytophagia</taxon>
        <taxon>Cytophagales</taxon>
        <taxon>Cytophagaceae</taxon>
        <taxon>Spirosoma</taxon>
    </lineage>
</organism>
<gene>
    <name evidence="1" type="ORF">CWM47_35255</name>
</gene>
<protein>
    <submittedName>
        <fullName evidence="1">Uncharacterized protein</fullName>
    </submittedName>
</protein>
<sequence>MTTINTTDWLLVVKDEEVQWAFLRTALRGILPEVYTVHAPNVVTALSYLQACLLEQRTLPRLILSDLYLSLQPEGFHLVGTIELATFDWRLFLGRFEAKLQFDHG</sequence>
<keyword evidence="2" id="KW-1185">Reference proteome</keyword>
<proteinExistence type="predicted"/>
<evidence type="ECO:0000313" key="2">
    <source>
        <dbReference type="Proteomes" id="UP000232883"/>
    </source>
</evidence>
<dbReference type="EMBL" id="CP025096">
    <property type="protein sequence ID" value="AUD06647.1"/>
    <property type="molecule type" value="Genomic_DNA"/>
</dbReference>
<evidence type="ECO:0000313" key="1">
    <source>
        <dbReference type="EMBL" id="AUD06647.1"/>
    </source>
</evidence>
<dbReference type="KEGG" id="spir:CWM47_35255"/>